<proteinExistence type="predicted"/>
<dbReference type="AlphaFoldDB" id="A0A2Z4G845"/>
<dbReference type="OrthoDB" id="9788959at2"/>
<evidence type="ECO:0000313" key="3">
    <source>
        <dbReference type="Proteomes" id="UP000249873"/>
    </source>
</evidence>
<dbReference type="Proteomes" id="UP000249873">
    <property type="component" value="Chromosome"/>
</dbReference>
<feature type="coiled-coil region" evidence="1">
    <location>
        <begin position="38"/>
        <end position="65"/>
    </location>
</feature>
<name>A0A2Z4G845_9BACT</name>
<accession>A0A2Z4G845</accession>
<dbReference type="EMBL" id="CP029480">
    <property type="protein sequence ID" value="AWV97248.1"/>
    <property type="molecule type" value="Genomic_DNA"/>
</dbReference>
<dbReference type="KEGG" id="als:DJ013_03310"/>
<gene>
    <name evidence="2" type="ORF">DJ013_03310</name>
</gene>
<protein>
    <recommendedName>
        <fullName evidence="4">UspA domain-containing protein</fullName>
    </recommendedName>
</protein>
<organism evidence="2 3">
    <name type="scientific">Arcticibacterium luteifluviistationis</name>
    <dbReference type="NCBI Taxonomy" id="1784714"/>
    <lineage>
        <taxon>Bacteria</taxon>
        <taxon>Pseudomonadati</taxon>
        <taxon>Bacteroidota</taxon>
        <taxon>Cytophagia</taxon>
        <taxon>Cytophagales</taxon>
        <taxon>Leadbetterellaceae</taxon>
        <taxon>Arcticibacterium</taxon>
    </lineage>
</organism>
<evidence type="ECO:0008006" key="4">
    <source>
        <dbReference type="Google" id="ProtNLM"/>
    </source>
</evidence>
<reference evidence="2 3" key="1">
    <citation type="submission" date="2018-05" db="EMBL/GenBank/DDBJ databases">
        <title>Complete genome sequence of Arcticibacterium luteifluviistationis SM1504T, a cytophagaceae bacterium isolated from Arctic surface seawater.</title>
        <authorList>
            <person name="Li Y."/>
            <person name="Qin Q.-L."/>
        </authorList>
    </citation>
    <scope>NUCLEOTIDE SEQUENCE [LARGE SCALE GENOMIC DNA]</scope>
    <source>
        <strain evidence="2 3">SM1504</strain>
    </source>
</reference>
<evidence type="ECO:0000256" key="1">
    <source>
        <dbReference type="SAM" id="Coils"/>
    </source>
</evidence>
<dbReference type="RefSeq" id="WP_111370350.1">
    <property type="nucleotide sequence ID" value="NZ_CP029480.1"/>
</dbReference>
<keyword evidence="3" id="KW-1185">Reference proteome</keyword>
<sequence length="280" mass="33044">MKSQHRIAFCTDFSPNASTALDSLLFSIWNYNLGIDIIHLIEDNEKETLRKIDELRESLKHHEDHIGLIEFFTFKADEKHNLLDHLNSDKYIYVELGLKGKNQKKGLGDFIKSVYTKVKEDIVVVPPRRTQSIDNRIVLFLEKEHINYLYLIRRYSNFLQFNFCRLTMIFMSSEVSNQSELEAYEKQVKEIIPGLSNKVHILNKEKCGSLLLNMVKEKKQDIYVFFSNDYFNDLIFKFLEDSLTSNEFDTPFMRLSTSPERVELYKTPSGNEDRVRLKDF</sequence>
<evidence type="ECO:0000313" key="2">
    <source>
        <dbReference type="EMBL" id="AWV97248.1"/>
    </source>
</evidence>
<keyword evidence="1" id="KW-0175">Coiled coil</keyword>